<organism evidence="1 2">
    <name type="scientific">Coemansia furcata</name>
    <dbReference type="NCBI Taxonomy" id="417177"/>
    <lineage>
        <taxon>Eukaryota</taxon>
        <taxon>Fungi</taxon>
        <taxon>Fungi incertae sedis</taxon>
        <taxon>Zoopagomycota</taxon>
        <taxon>Kickxellomycotina</taxon>
        <taxon>Kickxellomycetes</taxon>
        <taxon>Kickxellales</taxon>
        <taxon>Kickxellaceae</taxon>
        <taxon>Coemansia</taxon>
    </lineage>
</organism>
<protein>
    <submittedName>
        <fullName evidence="1">Uncharacterized protein</fullName>
    </submittedName>
</protein>
<feature type="non-terminal residue" evidence="1">
    <location>
        <position position="430"/>
    </location>
</feature>
<dbReference type="EMBL" id="JANBUP010000844">
    <property type="protein sequence ID" value="KAJ2809963.1"/>
    <property type="molecule type" value="Genomic_DNA"/>
</dbReference>
<dbReference type="Proteomes" id="UP001140096">
    <property type="component" value="Unassembled WGS sequence"/>
</dbReference>
<proteinExistence type="predicted"/>
<gene>
    <name evidence="1" type="ORF">H4S07_002953</name>
</gene>
<reference evidence="1" key="1">
    <citation type="submission" date="2022-07" db="EMBL/GenBank/DDBJ databases">
        <title>Phylogenomic reconstructions and comparative analyses of Kickxellomycotina fungi.</title>
        <authorList>
            <person name="Reynolds N.K."/>
            <person name="Stajich J.E."/>
            <person name="Barry K."/>
            <person name="Grigoriev I.V."/>
            <person name="Crous P."/>
            <person name="Smith M.E."/>
        </authorList>
    </citation>
    <scope>NUCLEOTIDE SEQUENCE</scope>
    <source>
        <strain evidence="1">CBS 102833</strain>
    </source>
</reference>
<comment type="caution">
    <text evidence="1">The sequence shown here is derived from an EMBL/GenBank/DDBJ whole genome shotgun (WGS) entry which is preliminary data.</text>
</comment>
<sequence length="430" mass="47122">MEFSDLYKQTNSNLVSFSPDGKYLAVAVEHRLIIRNSDSPKTIHRVFSCAYDAAPFIQDVAWSPDSQFIFTASYATNRVDVWSLADETWRCSIVDEVACIESALWAAGSGRYILTFSELDLRLSIWSISDADERRYIQLPKARVSPVFHPGGEFMAVAQRRDYHDVVGIYDTLSWTLVREVAVDTMDLAGLRWSPDGFHLATWDVGGSFRVVVMDVGGAVKRPYTEDVVGVRACAWAPGGQLLAVAGLDEKIRMLNHLTWRPLATLACRPQGIPASADVFTEVEIGSAATGLVDAQRVRTRFDLETAPAIRVVVPGDVHRADRKMGVSAEFCADGSLLACLCESMPHAVWIWSVSDMRLVAVVQTLRAVRAWAWSPVENTLAVATGTPAVCLWRAGDGCMLCEYQSATVAATSVLWNPNGDSLAVLSKGV</sequence>
<keyword evidence="2" id="KW-1185">Reference proteome</keyword>
<accession>A0ACC1LJE1</accession>
<evidence type="ECO:0000313" key="2">
    <source>
        <dbReference type="Proteomes" id="UP001140096"/>
    </source>
</evidence>
<evidence type="ECO:0000313" key="1">
    <source>
        <dbReference type="EMBL" id="KAJ2809963.1"/>
    </source>
</evidence>
<name>A0ACC1LJE1_9FUNG</name>